<protein>
    <recommendedName>
        <fullName evidence="3">Lipoprotein</fullName>
    </recommendedName>
</protein>
<evidence type="ECO:0000313" key="2">
    <source>
        <dbReference type="Proteomes" id="UP001203410"/>
    </source>
</evidence>
<organism evidence="1 2">
    <name type="scientific">Sphingomonas caseinilyticus</name>
    <dbReference type="NCBI Taxonomy" id="2908205"/>
    <lineage>
        <taxon>Bacteria</taxon>
        <taxon>Pseudomonadati</taxon>
        <taxon>Pseudomonadota</taxon>
        <taxon>Alphaproteobacteria</taxon>
        <taxon>Sphingomonadales</taxon>
        <taxon>Sphingomonadaceae</taxon>
        <taxon>Sphingomonas</taxon>
    </lineage>
</organism>
<dbReference type="RefSeq" id="WP_249903316.1">
    <property type="nucleotide sequence ID" value="NZ_JAMGBA010000001.1"/>
</dbReference>
<dbReference type="Proteomes" id="UP001203410">
    <property type="component" value="Unassembled WGS sequence"/>
</dbReference>
<proteinExistence type="predicted"/>
<sequence length="116" mass="12978">MIALAACSGKAPYLLAGEWDWMDGHSEFPKVCGSHGTVQYHADGSYTLWGEAGTWRLDGDALTETMTDFHPLHVDRPAENVGKAHVSTIKWVDQNMFLKRRADGSELAFRRCPKQK</sequence>
<dbReference type="EMBL" id="JAMGBA010000001">
    <property type="protein sequence ID" value="MCL6697968.1"/>
    <property type="molecule type" value="Genomic_DNA"/>
</dbReference>
<reference evidence="1 2" key="1">
    <citation type="submission" date="2022-05" db="EMBL/GenBank/DDBJ databases">
        <authorList>
            <person name="Jo J.-H."/>
            <person name="Im W.-T."/>
        </authorList>
    </citation>
    <scope>NUCLEOTIDE SEQUENCE [LARGE SCALE GENOMIC DNA]</scope>
    <source>
        <strain evidence="1 2">NSE70-1</strain>
    </source>
</reference>
<comment type="caution">
    <text evidence="1">The sequence shown here is derived from an EMBL/GenBank/DDBJ whole genome shotgun (WGS) entry which is preliminary data.</text>
</comment>
<gene>
    <name evidence="1" type="ORF">LZ496_04105</name>
</gene>
<evidence type="ECO:0008006" key="3">
    <source>
        <dbReference type="Google" id="ProtNLM"/>
    </source>
</evidence>
<evidence type="ECO:0000313" key="1">
    <source>
        <dbReference type="EMBL" id="MCL6697968.1"/>
    </source>
</evidence>
<accession>A0ABT0RSI7</accession>
<keyword evidence="2" id="KW-1185">Reference proteome</keyword>
<name>A0ABT0RSI7_9SPHN</name>